<organism evidence="2 3">
    <name type="scientific">Mycena albidolilacea</name>
    <dbReference type="NCBI Taxonomy" id="1033008"/>
    <lineage>
        <taxon>Eukaryota</taxon>
        <taxon>Fungi</taxon>
        <taxon>Dikarya</taxon>
        <taxon>Basidiomycota</taxon>
        <taxon>Agaricomycotina</taxon>
        <taxon>Agaricomycetes</taxon>
        <taxon>Agaricomycetidae</taxon>
        <taxon>Agaricales</taxon>
        <taxon>Marasmiineae</taxon>
        <taxon>Mycenaceae</taxon>
        <taxon>Mycena</taxon>
    </lineage>
</organism>
<protein>
    <submittedName>
        <fullName evidence="2">Uncharacterized protein</fullName>
    </submittedName>
</protein>
<accession>A0AAD6Z713</accession>
<evidence type="ECO:0000313" key="3">
    <source>
        <dbReference type="Proteomes" id="UP001218218"/>
    </source>
</evidence>
<reference evidence="2" key="1">
    <citation type="submission" date="2023-03" db="EMBL/GenBank/DDBJ databases">
        <title>Massive genome expansion in bonnet fungi (Mycena s.s.) driven by repeated elements and novel gene families across ecological guilds.</title>
        <authorList>
            <consortium name="Lawrence Berkeley National Laboratory"/>
            <person name="Harder C.B."/>
            <person name="Miyauchi S."/>
            <person name="Viragh M."/>
            <person name="Kuo A."/>
            <person name="Thoen E."/>
            <person name="Andreopoulos B."/>
            <person name="Lu D."/>
            <person name="Skrede I."/>
            <person name="Drula E."/>
            <person name="Henrissat B."/>
            <person name="Morin E."/>
            <person name="Kohler A."/>
            <person name="Barry K."/>
            <person name="LaButti K."/>
            <person name="Morin E."/>
            <person name="Salamov A."/>
            <person name="Lipzen A."/>
            <person name="Mereny Z."/>
            <person name="Hegedus B."/>
            <person name="Baldrian P."/>
            <person name="Stursova M."/>
            <person name="Weitz H."/>
            <person name="Taylor A."/>
            <person name="Grigoriev I.V."/>
            <person name="Nagy L.G."/>
            <person name="Martin F."/>
            <person name="Kauserud H."/>
        </authorList>
    </citation>
    <scope>NUCLEOTIDE SEQUENCE</scope>
    <source>
        <strain evidence="2">CBHHK002</strain>
    </source>
</reference>
<proteinExistence type="predicted"/>
<sequence>MPRVLEHVNEEFGQPVPGWAFGGRQHQKWVGVAPSVWMYRREKASRHRVGKRYSPPTPRLQSPELEVAQAQATLPTSVEHDPSPSNSSEVSLGPEEDGEMVDIDPHVNVEVVPLSEPGPETGPTYILIHGHSFSFGSEDLRSWLRRLGNDALLTSIAGVYQLLQSNYQVDYLFKINGSSEAENLRQAVATPPPENVASKKPKLPTFKKNTLRSEEELGLLLDLSQPSGDFPARRPNDRDSICRDEARLLLDMTSTAHLRTDASNRSPGDGPHLHITGEDLPGGRLLLLLGSDHQFKSPHKIALGARNGDGILQFDLVKDVGRMSARTTWGFRHHSPPTAPRADRLLTSRVDNVPTPVVTVLLIQRLTEPKKPLLERLQPLQGTGKRALLERMDIGLKDWVLSQKAGLGHKRTHNQLKKRLKRLLRLEEEIRHELEEIRWTDAEIDWFIEQEEMLPTSKEDDNQMDVD</sequence>
<keyword evidence="3" id="KW-1185">Reference proteome</keyword>
<comment type="caution">
    <text evidence="2">The sequence shown here is derived from an EMBL/GenBank/DDBJ whole genome shotgun (WGS) entry which is preliminary data.</text>
</comment>
<dbReference type="AlphaFoldDB" id="A0AAD6Z713"/>
<feature type="region of interest" description="Disordered" evidence="1">
    <location>
        <begin position="47"/>
        <end position="97"/>
    </location>
</feature>
<gene>
    <name evidence="2" type="ORF">DFH08DRAFT_974293</name>
</gene>
<dbReference type="Proteomes" id="UP001218218">
    <property type="component" value="Unassembled WGS sequence"/>
</dbReference>
<evidence type="ECO:0000313" key="2">
    <source>
        <dbReference type="EMBL" id="KAJ7310609.1"/>
    </source>
</evidence>
<evidence type="ECO:0000256" key="1">
    <source>
        <dbReference type="SAM" id="MobiDB-lite"/>
    </source>
</evidence>
<dbReference type="EMBL" id="JARIHO010000078">
    <property type="protein sequence ID" value="KAJ7310609.1"/>
    <property type="molecule type" value="Genomic_DNA"/>
</dbReference>
<name>A0AAD6Z713_9AGAR</name>